<name>A0AAD9ZGS4_9LECA</name>
<reference evidence="1" key="1">
    <citation type="submission" date="2022-11" db="EMBL/GenBank/DDBJ databases">
        <title>Chromosomal genome sequence assembly and mating type (MAT) locus characterization of the leprose asexual lichenized fungus Lepraria neglecta (Nyl.) Erichsen.</title>
        <authorList>
            <person name="Allen J.L."/>
            <person name="Pfeffer B."/>
        </authorList>
    </citation>
    <scope>NUCLEOTIDE SEQUENCE</scope>
    <source>
        <strain evidence="1">Allen 5258</strain>
    </source>
</reference>
<keyword evidence="2" id="KW-1185">Reference proteome</keyword>
<dbReference type="AlphaFoldDB" id="A0AAD9ZGS4"/>
<evidence type="ECO:0000313" key="1">
    <source>
        <dbReference type="EMBL" id="KAK3176749.1"/>
    </source>
</evidence>
<proteinExistence type="predicted"/>
<protein>
    <submittedName>
        <fullName evidence="1">Uncharacterized protein</fullName>
    </submittedName>
</protein>
<organism evidence="1 2">
    <name type="scientific">Lepraria neglecta</name>
    <dbReference type="NCBI Taxonomy" id="209136"/>
    <lineage>
        <taxon>Eukaryota</taxon>
        <taxon>Fungi</taxon>
        <taxon>Dikarya</taxon>
        <taxon>Ascomycota</taxon>
        <taxon>Pezizomycotina</taxon>
        <taxon>Lecanoromycetes</taxon>
        <taxon>OSLEUM clade</taxon>
        <taxon>Lecanoromycetidae</taxon>
        <taxon>Lecanorales</taxon>
        <taxon>Lecanorineae</taxon>
        <taxon>Stereocaulaceae</taxon>
        <taxon>Lepraria</taxon>
    </lineage>
</organism>
<dbReference type="EMBL" id="JASNWA010000004">
    <property type="protein sequence ID" value="KAK3176749.1"/>
    <property type="molecule type" value="Genomic_DNA"/>
</dbReference>
<dbReference type="Proteomes" id="UP001276659">
    <property type="component" value="Unassembled WGS sequence"/>
</dbReference>
<sequence length="140" mass="16022">MRRDRKVTTARKVSEADIALAIASIRYNVAPLGENTQPSQWMSLRKYHLFLRLKALIVKPLIRQETAILSSLGLMDSREAPPMELLDLLRKIGVKVDCFQVDIIYEGSEFFTKAYQLRCLQDDVYPFLCILATRMAKGNT</sequence>
<accession>A0AAD9ZGS4</accession>
<comment type="caution">
    <text evidence="1">The sequence shown here is derived from an EMBL/GenBank/DDBJ whole genome shotgun (WGS) entry which is preliminary data.</text>
</comment>
<gene>
    <name evidence="1" type="ORF">OEA41_008074</name>
</gene>
<evidence type="ECO:0000313" key="2">
    <source>
        <dbReference type="Proteomes" id="UP001276659"/>
    </source>
</evidence>